<comment type="caution">
    <text evidence="1">The sequence shown here is derived from an EMBL/GenBank/DDBJ whole genome shotgun (WGS) entry which is preliminary data.</text>
</comment>
<evidence type="ECO:0000313" key="2">
    <source>
        <dbReference type="Proteomes" id="UP001239111"/>
    </source>
</evidence>
<sequence length="305" mass="35212">MTSVLESIRSREQLCITRNGNSELMIELRDKLREWLEQQPHLPHDMAESRLEFFIICSKHSLEMAKQRIDLYYTMKKLAPEILANRDPLSKQLKQLGQFVQFVPLPRVTPENNRVVMFRYTSEDATGCEIAEAFKYTFMVAEVRAVEDTAEGDINIYDLSKMRLGHLTQLNPSVIKKSEVTATKVFGARIRGIHFINAPSFIDRIITLVKSMIKPKLAARVFVHSSGLESLYEVVPKSVLPVDYGGDEKSMDELDEKWHKKLEEWRDWFIEEDAKTVNEDLRPGPAVNEDDLFGLYGSFRKLQVD</sequence>
<dbReference type="Proteomes" id="UP001239111">
    <property type="component" value="Chromosome 2"/>
</dbReference>
<accession>A0ACC2PCP0</accession>
<organism evidence="1 2">
    <name type="scientific">Eretmocerus hayati</name>
    <dbReference type="NCBI Taxonomy" id="131215"/>
    <lineage>
        <taxon>Eukaryota</taxon>
        <taxon>Metazoa</taxon>
        <taxon>Ecdysozoa</taxon>
        <taxon>Arthropoda</taxon>
        <taxon>Hexapoda</taxon>
        <taxon>Insecta</taxon>
        <taxon>Pterygota</taxon>
        <taxon>Neoptera</taxon>
        <taxon>Endopterygota</taxon>
        <taxon>Hymenoptera</taxon>
        <taxon>Apocrita</taxon>
        <taxon>Proctotrupomorpha</taxon>
        <taxon>Chalcidoidea</taxon>
        <taxon>Aphelinidae</taxon>
        <taxon>Aphelininae</taxon>
        <taxon>Eretmocerus</taxon>
    </lineage>
</organism>
<keyword evidence="2" id="KW-1185">Reference proteome</keyword>
<name>A0ACC2PCP0_9HYME</name>
<protein>
    <submittedName>
        <fullName evidence="1">Uncharacterized protein</fullName>
    </submittedName>
</protein>
<dbReference type="EMBL" id="CM056742">
    <property type="protein sequence ID" value="KAJ8681059.1"/>
    <property type="molecule type" value="Genomic_DNA"/>
</dbReference>
<gene>
    <name evidence="1" type="ORF">QAD02_016846</name>
</gene>
<proteinExistence type="predicted"/>
<evidence type="ECO:0000313" key="1">
    <source>
        <dbReference type="EMBL" id="KAJ8681059.1"/>
    </source>
</evidence>
<reference evidence="1" key="1">
    <citation type="submission" date="2023-04" db="EMBL/GenBank/DDBJ databases">
        <title>A chromosome-level genome assembly of the parasitoid wasp Eretmocerus hayati.</title>
        <authorList>
            <person name="Zhong Y."/>
            <person name="Liu S."/>
            <person name="Liu Y."/>
        </authorList>
    </citation>
    <scope>NUCLEOTIDE SEQUENCE</scope>
    <source>
        <strain evidence="1">ZJU_SS_LIU_2023</strain>
    </source>
</reference>